<name>A0A0W0WJJ2_9GAMM</name>
<accession>A0A0W0WJJ2</accession>
<keyword evidence="1" id="KW-0472">Membrane</keyword>
<dbReference type="PATRIC" id="fig|45070.6.peg.3299"/>
<evidence type="ECO:0000313" key="2">
    <source>
        <dbReference type="EMBL" id="KTD32214.1"/>
    </source>
</evidence>
<dbReference type="Proteomes" id="UP000054725">
    <property type="component" value="Unassembled WGS sequence"/>
</dbReference>
<keyword evidence="3" id="KW-1185">Reference proteome</keyword>
<protein>
    <submittedName>
        <fullName evidence="2">Uncharacterized protein</fullName>
    </submittedName>
</protein>
<organism evidence="2 3">
    <name type="scientific">Legionella nautarum</name>
    <dbReference type="NCBI Taxonomy" id="45070"/>
    <lineage>
        <taxon>Bacteria</taxon>
        <taxon>Pseudomonadati</taxon>
        <taxon>Pseudomonadota</taxon>
        <taxon>Gammaproteobacteria</taxon>
        <taxon>Legionellales</taxon>
        <taxon>Legionellaceae</taxon>
        <taxon>Legionella</taxon>
    </lineage>
</organism>
<keyword evidence="1" id="KW-0812">Transmembrane</keyword>
<gene>
    <name evidence="2" type="ORF">Lnau_3125</name>
</gene>
<sequence>MDVSVGEFLVVLYVVGGLITLSYSIKSFLNFQRFNTYYNQDLLLKRPDLKRYLILKPIFWPYFFVTEKSPTERLSELFFKHYGDEGHTYFGNQGLKNFLNDLFKGKSRYKECQIKSFCWSIDKNSQDWIDYRKFFNDDTLYAHIIYTKIRDKYLLRVTWEKADTTRPAATVSRFELDQGQRLSESEFKIRMKQINATEANRLFHNIDRKAKAE</sequence>
<dbReference type="EMBL" id="LNYO01000027">
    <property type="protein sequence ID" value="KTD32214.1"/>
    <property type="molecule type" value="Genomic_DNA"/>
</dbReference>
<feature type="transmembrane region" description="Helical" evidence="1">
    <location>
        <begin position="6"/>
        <end position="25"/>
    </location>
</feature>
<dbReference type="RefSeq" id="WP_058506100.1">
    <property type="nucleotide sequence ID" value="NZ_CAAAIF010000015.1"/>
</dbReference>
<keyword evidence="1" id="KW-1133">Transmembrane helix</keyword>
<reference evidence="2 3" key="1">
    <citation type="submission" date="2015-11" db="EMBL/GenBank/DDBJ databases">
        <title>Genomic analysis of 38 Legionella species identifies large and diverse effector repertoires.</title>
        <authorList>
            <person name="Burstein D."/>
            <person name="Amaro F."/>
            <person name="Zusman T."/>
            <person name="Lifshitz Z."/>
            <person name="Cohen O."/>
            <person name="Gilbert J.A."/>
            <person name="Pupko T."/>
            <person name="Shuman H.A."/>
            <person name="Segal G."/>
        </authorList>
    </citation>
    <scope>NUCLEOTIDE SEQUENCE [LARGE SCALE GENOMIC DNA]</scope>
    <source>
        <strain evidence="2 3">ATCC 49506</strain>
    </source>
</reference>
<evidence type="ECO:0000256" key="1">
    <source>
        <dbReference type="SAM" id="Phobius"/>
    </source>
</evidence>
<proteinExistence type="predicted"/>
<dbReference type="OrthoDB" id="5635824at2"/>
<evidence type="ECO:0000313" key="3">
    <source>
        <dbReference type="Proteomes" id="UP000054725"/>
    </source>
</evidence>
<dbReference type="STRING" id="45070.Lnau_3125"/>
<comment type="caution">
    <text evidence="2">The sequence shown here is derived from an EMBL/GenBank/DDBJ whole genome shotgun (WGS) entry which is preliminary data.</text>
</comment>
<dbReference type="AlphaFoldDB" id="A0A0W0WJJ2"/>